<accession>A0A258FTJ4</accession>
<dbReference type="InterPro" id="IPR032591">
    <property type="entry name" value="DUF4908"/>
</dbReference>
<evidence type="ECO:0000256" key="1">
    <source>
        <dbReference type="SAM" id="SignalP"/>
    </source>
</evidence>
<evidence type="ECO:0000313" key="3">
    <source>
        <dbReference type="Proteomes" id="UP000215595"/>
    </source>
</evidence>
<feature type="signal peptide" evidence="1">
    <location>
        <begin position="1"/>
        <end position="26"/>
    </location>
</feature>
<dbReference type="Proteomes" id="UP000215595">
    <property type="component" value="Unassembled WGS sequence"/>
</dbReference>
<gene>
    <name evidence="2" type="ORF">B7Z01_01870</name>
</gene>
<reference evidence="2 3" key="1">
    <citation type="submission" date="2017-03" db="EMBL/GenBank/DDBJ databases">
        <title>Lifting the veil on microbial sulfur biogeochemistry in mining wastewaters.</title>
        <authorList>
            <person name="Kantor R.S."/>
            <person name="Colenbrander Nelson T."/>
            <person name="Marshall S."/>
            <person name="Bennett D."/>
            <person name="Apte S."/>
            <person name="Camacho D."/>
            <person name="Thomas B.C."/>
            <person name="Warren L.A."/>
            <person name="Banfield J.F."/>
        </authorList>
    </citation>
    <scope>NUCLEOTIDE SEQUENCE [LARGE SCALE GENOMIC DNA]</scope>
    <source>
        <strain evidence="2">32-69-9</strain>
    </source>
</reference>
<evidence type="ECO:0000313" key="2">
    <source>
        <dbReference type="EMBL" id="OYX35666.1"/>
    </source>
</evidence>
<proteinExistence type="predicted"/>
<sequence length="265" mass="27864">MRCTVRVEAARSPLPAAMAFAVAALAAPILIALPTPSEAQVRGNAQAEASRALAIRPSRAGQPPSGRYVSESGEAFIFDGTGALPLFRFERRAETWVLRPTPAPRGDVIYRNDSGTQILRVTHGGGITLYTVRAPGGSPASITGGAEPLTLPTLGPVRLFSLMNQRGSLVSQALGRLVVINLTGEQSEALMVDALVVTTEAVIRMARSPTFRGSLGDLRSITLVEGRRASVTFRDGDLRVIVNPDQSLAGRPSSSTIIRAVADGG</sequence>
<keyword evidence="1" id="KW-0732">Signal</keyword>
<protein>
    <submittedName>
        <fullName evidence="2">DUF4908 domain-containing protein</fullName>
    </submittedName>
</protein>
<comment type="caution">
    <text evidence="2">The sequence shown here is derived from an EMBL/GenBank/DDBJ whole genome shotgun (WGS) entry which is preliminary data.</text>
</comment>
<name>A0A258FTJ4_9CAUL</name>
<dbReference type="AlphaFoldDB" id="A0A258FTJ4"/>
<dbReference type="Pfam" id="PF16252">
    <property type="entry name" value="DUF4908"/>
    <property type="match status" value="1"/>
</dbReference>
<dbReference type="EMBL" id="NCEB01000003">
    <property type="protein sequence ID" value="OYX35666.1"/>
    <property type="molecule type" value="Genomic_DNA"/>
</dbReference>
<organism evidence="2 3">
    <name type="scientific">Brevundimonas subvibrioides</name>
    <dbReference type="NCBI Taxonomy" id="74313"/>
    <lineage>
        <taxon>Bacteria</taxon>
        <taxon>Pseudomonadati</taxon>
        <taxon>Pseudomonadota</taxon>
        <taxon>Alphaproteobacteria</taxon>
        <taxon>Caulobacterales</taxon>
        <taxon>Caulobacteraceae</taxon>
        <taxon>Brevundimonas</taxon>
    </lineage>
</organism>
<feature type="chain" id="PRO_5013056352" evidence="1">
    <location>
        <begin position="27"/>
        <end position="265"/>
    </location>
</feature>